<name>A0AAD7WQ34_9TELE</name>
<comment type="caution">
    <text evidence="1">The sequence shown here is derived from an EMBL/GenBank/DDBJ whole genome shotgun (WGS) entry which is preliminary data.</text>
</comment>
<gene>
    <name evidence="1" type="ORF">AAFF_G00332350</name>
</gene>
<evidence type="ECO:0000313" key="2">
    <source>
        <dbReference type="Proteomes" id="UP001221898"/>
    </source>
</evidence>
<keyword evidence="2" id="KW-1185">Reference proteome</keyword>
<dbReference type="EMBL" id="JAINUG010000051">
    <property type="protein sequence ID" value="KAJ8404848.1"/>
    <property type="molecule type" value="Genomic_DNA"/>
</dbReference>
<evidence type="ECO:0000313" key="1">
    <source>
        <dbReference type="EMBL" id="KAJ8404848.1"/>
    </source>
</evidence>
<dbReference type="AlphaFoldDB" id="A0AAD7WQ34"/>
<organism evidence="1 2">
    <name type="scientific">Aldrovandia affinis</name>
    <dbReference type="NCBI Taxonomy" id="143900"/>
    <lineage>
        <taxon>Eukaryota</taxon>
        <taxon>Metazoa</taxon>
        <taxon>Chordata</taxon>
        <taxon>Craniata</taxon>
        <taxon>Vertebrata</taxon>
        <taxon>Euteleostomi</taxon>
        <taxon>Actinopterygii</taxon>
        <taxon>Neopterygii</taxon>
        <taxon>Teleostei</taxon>
        <taxon>Notacanthiformes</taxon>
        <taxon>Halosauridae</taxon>
        <taxon>Aldrovandia</taxon>
    </lineage>
</organism>
<protein>
    <submittedName>
        <fullName evidence="1">Uncharacterized protein</fullName>
    </submittedName>
</protein>
<dbReference type="Proteomes" id="UP001221898">
    <property type="component" value="Unassembled WGS sequence"/>
</dbReference>
<accession>A0AAD7WQ34</accession>
<proteinExistence type="predicted"/>
<sequence>MAERDSTFSALWSGQANALRDHWSHGIPSQQRHSFITLRAAVFVCVRPVPATYRRSASQIFVIQMQEVASIVRAPVAQELVPFEEALLSARRMCATLALRGEDRLAAAAAGKIEFECHSEACAEISPC</sequence>
<reference evidence="1" key="1">
    <citation type="journal article" date="2023" name="Science">
        <title>Genome structures resolve the early diversification of teleost fishes.</title>
        <authorList>
            <person name="Parey E."/>
            <person name="Louis A."/>
            <person name="Montfort J."/>
            <person name="Bouchez O."/>
            <person name="Roques C."/>
            <person name="Iampietro C."/>
            <person name="Lluch J."/>
            <person name="Castinel A."/>
            <person name="Donnadieu C."/>
            <person name="Desvignes T."/>
            <person name="Floi Bucao C."/>
            <person name="Jouanno E."/>
            <person name="Wen M."/>
            <person name="Mejri S."/>
            <person name="Dirks R."/>
            <person name="Jansen H."/>
            <person name="Henkel C."/>
            <person name="Chen W.J."/>
            <person name="Zahm M."/>
            <person name="Cabau C."/>
            <person name="Klopp C."/>
            <person name="Thompson A.W."/>
            <person name="Robinson-Rechavi M."/>
            <person name="Braasch I."/>
            <person name="Lecointre G."/>
            <person name="Bobe J."/>
            <person name="Postlethwait J.H."/>
            <person name="Berthelot C."/>
            <person name="Roest Crollius H."/>
            <person name="Guiguen Y."/>
        </authorList>
    </citation>
    <scope>NUCLEOTIDE SEQUENCE</scope>
    <source>
        <strain evidence="1">NC1722</strain>
    </source>
</reference>